<sequence>MGEPPPLTTIGHGGTIRLTNWDLRHCTGLTTRNVVKPETDPNTPQQSNKQWQTPAQHHWAPPGLTSQGPKGPKQGPPDSNTTSRQRPPEGQRAKPMPKAHPVAIATATKPEHWARTRTAPQRQQAPPLQNATQSPHRTSNTPVEQQRRPLYQPCPSRRPRRTMRAARQAVRRQGGEKYRLGYHRPPKVTGRHRNVTPAPAAAAPADGQGPASQQRHSRSPSTVKGRTGQKASTPTSLRGGVAHANDNRRRSRYRHRDRPSHAYRGPSVQGGPPLKSAGQNPSKYGDRRTLEDAAQLLHHRARHLRISKDLNNYHRTRRTATRAEGQGPTSHVHRLPSGHRQTVGPPTRKKAGTAGTRDTRADHKS</sequence>
<gene>
    <name evidence="2" type="ORF">WOLCODRAFT_153292</name>
</gene>
<feature type="compositionally biased region" description="Basic residues" evidence="1">
    <location>
        <begin position="180"/>
        <end position="194"/>
    </location>
</feature>
<proteinExistence type="predicted"/>
<dbReference type="Proteomes" id="UP000218811">
    <property type="component" value="Unassembled WGS sequence"/>
</dbReference>
<evidence type="ECO:0000313" key="3">
    <source>
        <dbReference type="Proteomes" id="UP000218811"/>
    </source>
</evidence>
<dbReference type="EMBL" id="KB468135">
    <property type="protein sequence ID" value="PCH43235.1"/>
    <property type="molecule type" value="Genomic_DNA"/>
</dbReference>
<feature type="compositionally biased region" description="Polar residues" evidence="1">
    <location>
        <begin position="118"/>
        <end position="144"/>
    </location>
</feature>
<name>A0A2H3JP13_WOLCO</name>
<dbReference type="AlphaFoldDB" id="A0A2H3JP13"/>
<evidence type="ECO:0000256" key="1">
    <source>
        <dbReference type="SAM" id="MobiDB-lite"/>
    </source>
</evidence>
<feature type="region of interest" description="Disordered" evidence="1">
    <location>
        <begin position="302"/>
        <end position="365"/>
    </location>
</feature>
<feature type="compositionally biased region" description="Polar residues" evidence="1">
    <location>
        <begin position="40"/>
        <end position="55"/>
    </location>
</feature>
<feature type="compositionally biased region" description="Polar residues" evidence="1">
    <location>
        <begin position="210"/>
        <end position="236"/>
    </location>
</feature>
<accession>A0A2H3JP13</accession>
<keyword evidence="3" id="KW-1185">Reference proteome</keyword>
<feature type="compositionally biased region" description="Low complexity" evidence="1">
    <location>
        <begin position="67"/>
        <end position="77"/>
    </location>
</feature>
<reference evidence="2 3" key="1">
    <citation type="journal article" date="2012" name="Science">
        <title>The Paleozoic origin of enzymatic lignin decomposition reconstructed from 31 fungal genomes.</title>
        <authorList>
            <person name="Floudas D."/>
            <person name="Binder M."/>
            <person name="Riley R."/>
            <person name="Barry K."/>
            <person name="Blanchette R.A."/>
            <person name="Henrissat B."/>
            <person name="Martinez A.T."/>
            <person name="Otillar R."/>
            <person name="Spatafora J.W."/>
            <person name="Yadav J.S."/>
            <person name="Aerts A."/>
            <person name="Benoit I."/>
            <person name="Boyd A."/>
            <person name="Carlson A."/>
            <person name="Copeland A."/>
            <person name="Coutinho P.M."/>
            <person name="de Vries R.P."/>
            <person name="Ferreira P."/>
            <person name="Findley K."/>
            <person name="Foster B."/>
            <person name="Gaskell J."/>
            <person name="Glotzer D."/>
            <person name="Gorecki P."/>
            <person name="Heitman J."/>
            <person name="Hesse C."/>
            <person name="Hori C."/>
            <person name="Igarashi K."/>
            <person name="Jurgens J.A."/>
            <person name="Kallen N."/>
            <person name="Kersten P."/>
            <person name="Kohler A."/>
            <person name="Kuees U."/>
            <person name="Kumar T.K.A."/>
            <person name="Kuo A."/>
            <person name="LaButti K."/>
            <person name="Larrondo L.F."/>
            <person name="Lindquist E."/>
            <person name="Ling A."/>
            <person name="Lombard V."/>
            <person name="Lucas S."/>
            <person name="Lundell T."/>
            <person name="Martin R."/>
            <person name="McLaughlin D.J."/>
            <person name="Morgenstern I."/>
            <person name="Morin E."/>
            <person name="Murat C."/>
            <person name="Nagy L.G."/>
            <person name="Nolan M."/>
            <person name="Ohm R.A."/>
            <person name="Patyshakuliyeva A."/>
            <person name="Rokas A."/>
            <person name="Ruiz-Duenas F.J."/>
            <person name="Sabat G."/>
            <person name="Salamov A."/>
            <person name="Samejima M."/>
            <person name="Schmutz J."/>
            <person name="Slot J.C."/>
            <person name="St John F."/>
            <person name="Stenlid J."/>
            <person name="Sun H."/>
            <person name="Sun S."/>
            <person name="Syed K."/>
            <person name="Tsang A."/>
            <person name="Wiebenga A."/>
            <person name="Young D."/>
            <person name="Pisabarro A."/>
            <person name="Eastwood D.C."/>
            <person name="Martin F."/>
            <person name="Cullen D."/>
            <person name="Grigoriev I.V."/>
            <person name="Hibbett D.S."/>
        </authorList>
    </citation>
    <scope>NUCLEOTIDE SEQUENCE [LARGE SCALE GENOMIC DNA]</scope>
    <source>
        <strain evidence="2 3">MD-104</strain>
    </source>
</reference>
<feature type="compositionally biased region" description="Basic residues" evidence="1">
    <location>
        <begin position="249"/>
        <end position="258"/>
    </location>
</feature>
<evidence type="ECO:0000313" key="2">
    <source>
        <dbReference type="EMBL" id="PCH43235.1"/>
    </source>
</evidence>
<feature type="region of interest" description="Disordered" evidence="1">
    <location>
        <begin position="32"/>
        <end position="285"/>
    </location>
</feature>
<protein>
    <submittedName>
        <fullName evidence="2">Uncharacterized protein</fullName>
    </submittedName>
</protein>
<organism evidence="2 3">
    <name type="scientific">Wolfiporia cocos (strain MD-104)</name>
    <name type="common">Brown rot fungus</name>
    <dbReference type="NCBI Taxonomy" id="742152"/>
    <lineage>
        <taxon>Eukaryota</taxon>
        <taxon>Fungi</taxon>
        <taxon>Dikarya</taxon>
        <taxon>Basidiomycota</taxon>
        <taxon>Agaricomycotina</taxon>
        <taxon>Agaricomycetes</taxon>
        <taxon>Polyporales</taxon>
        <taxon>Phaeolaceae</taxon>
        <taxon>Wolfiporia</taxon>
    </lineage>
</organism>